<feature type="compositionally biased region" description="Basic and acidic residues" evidence="12">
    <location>
        <begin position="472"/>
        <end position="484"/>
    </location>
</feature>
<organism evidence="14 15">
    <name type="scientific">Monilinia fructigena</name>
    <dbReference type="NCBI Taxonomy" id="38457"/>
    <lineage>
        <taxon>Eukaryota</taxon>
        <taxon>Fungi</taxon>
        <taxon>Dikarya</taxon>
        <taxon>Ascomycota</taxon>
        <taxon>Pezizomycotina</taxon>
        <taxon>Leotiomycetes</taxon>
        <taxon>Helotiales</taxon>
        <taxon>Sclerotiniaceae</taxon>
        <taxon>Monilinia</taxon>
    </lineage>
</organism>
<feature type="compositionally biased region" description="Basic and acidic residues" evidence="12">
    <location>
        <begin position="544"/>
        <end position="562"/>
    </location>
</feature>
<dbReference type="GO" id="GO:0042720">
    <property type="term" value="C:mitochondrial inner membrane peptidase complex"/>
    <property type="evidence" value="ECO:0007669"/>
    <property type="project" value="InterPro"/>
</dbReference>
<keyword evidence="15" id="KW-1185">Reference proteome</keyword>
<feature type="compositionally biased region" description="Basic residues" evidence="12">
    <location>
        <begin position="441"/>
        <end position="452"/>
    </location>
</feature>
<keyword evidence="4" id="KW-0645">Protease</keyword>
<dbReference type="CDD" id="cd06530">
    <property type="entry name" value="S26_SPase_I"/>
    <property type="match status" value="1"/>
</dbReference>
<proteinExistence type="inferred from homology"/>
<evidence type="ECO:0000256" key="2">
    <source>
        <dbReference type="ARBA" id="ARBA00007066"/>
    </source>
</evidence>
<protein>
    <recommendedName>
        <fullName evidence="3">Mitochondrial inner membrane protease subunit 2</fullName>
    </recommendedName>
</protein>
<feature type="compositionally biased region" description="Polar residues" evidence="12">
    <location>
        <begin position="1"/>
        <end position="13"/>
    </location>
</feature>
<keyword evidence="8" id="KW-1133">Transmembrane helix</keyword>
<evidence type="ECO:0000256" key="1">
    <source>
        <dbReference type="ARBA" id="ARBA00004434"/>
    </source>
</evidence>
<keyword evidence="7" id="KW-0378">Hydrolase</keyword>
<keyword evidence="9" id="KW-0496">Mitochondrion</keyword>
<accession>A0A395IPH0</accession>
<feature type="domain" description="Peptidase S26" evidence="13">
    <location>
        <begin position="799"/>
        <end position="885"/>
    </location>
</feature>
<name>A0A395IPH0_9HELO</name>
<dbReference type="GO" id="GO:0004252">
    <property type="term" value="F:serine-type endopeptidase activity"/>
    <property type="evidence" value="ECO:0007669"/>
    <property type="project" value="InterPro"/>
</dbReference>
<dbReference type="PRINTS" id="PR00727">
    <property type="entry name" value="LEADERPTASE"/>
</dbReference>
<dbReference type="PANTHER" id="PTHR46041:SF2">
    <property type="entry name" value="MITOCHONDRIAL INNER MEMBRANE PROTEASE SUBUNIT 2"/>
    <property type="match status" value="1"/>
</dbReference>
<dbReference type="InterPro" id="IPR000223">
    <property type="entry name" value="Pept_S26A_signal_pept_1"/>
</dbReference>
<evidence type="ECO:0000256" key="5">
    <source>
        <dbReference type="ARBA" id="ARBA00022692"/>
    </source>
</evidence>
<feature type="compositionally biased region" description="Basic and acidic residues" evidence="12">
    <location>
        <begin position="582"/>
        <end position="600"/>
    </location>
</feature>
<feature type="compositionally biased region" description="Polar residues" evidence="12">
    <location>
        <begin position="604"/>
        <end position="619"/>
    </location>
</feature>
<feature type="region of interest" description="Disordered" evidence="12">
    <location>
        <begin position="1"/>
        <end position="114"/>
    </location>
</feature>
<evidence type="ECO:0000313" key="15">
    <source>
        <dbReference type="Proteomes" id="UP000249056"/>
    </source>
</evidence>
<dbReference type="GO" id="GO:0006627">
    <property type="term" value="P:protein processing involved in protein targeting to mitochondrion"/>
    <property type="evidence" value="ECO:0007669"/>
    <property type="project" value="InterPro"/>
</dbReference>
<dbReference type="GO" id="GO:0006465">
    <property type="term" value="P:signal peptide processing"/>
    <property type="evidence" value="ECO:0007669"/>
    <property type="project" value="InterPro"/>
</dbReference>
<keyword evidence="10" id="KW-0472">Membrane</keyword>
<feature type="compositionally biased region" description="Low complexity" evidence="12">
    <location>
        <begin position="425"/>
        <end position="437"/>
    </location>
</feature>
<dbReference type="OrthoDB" id="5398572at2759"/>
<dbReference type="Pfam" id="PF10502">
    <property type="entry name" value="Peptidase_S26"/>
    <property type="match status" value="1"/>
</dbReference>
<dbReference type="InterPro" id="IPR019533">
    <property type="entry name" value="Peptidase_S26"/>
</dbReference>
<dbReference type="Proteomes" id="UP000249056">
    <property type="component" value="Unassembled WGS sequence"/>
</dbReference>
<dbReference type="InterPro" id="IPR036286">
    <property type="entry name" value="LexA/Signal_pep-like_sf"/>
</dbReference>
<feature type="compositionally biased region" description="Polar residues" evidence="12">
    <location>
        <begin position="24"/>
        <end position="36"/>
    </location>
</feature>
<dbReference type="Gene3D" id="1.10.10.60">
    <property type="entry name" value="Homeodomain-like"/>
    <property type="match status" value="1"/>
</dbReference>
<feature type="active site" evidence="11">
    <location>
        <position position="825"/>
    </location>
</feature>
<keyword evidence="5" id="KW-0812">Transmembrane</keyword>
<dbReference type="EMBL" id="QKRW01000042">
    <property type="protein sequence ID" value="RAL60259.1"/>
    <property type="molecule type" value="Genomic_DNA"/>
</dbReference>
<evidence type="ECO:0000256" key="11">
    <source>
        <dbReference type="PIRSR" id="PIRSR600223-1"/>
    </source>
</evidence>
<evidence type="ECO:0000256" key="7">
    <source>
        <dbReference type="ARBA" id="ARBA00022801"/>
    </source>
</evidence>
<evidence type="ECO:0000256" key="3">
    <source>
        <dbReference type="ARBA" id="ARBA00013650"/>
    </source>
</evidence>
<evidence type="ECO:0000256" key="10">
    <source>
        <dbReference type="ARBA" id="ARBA00023136"/>
    </source>
</evidence>
<sequence>MPRTSARSISRNLPPSPLKHEAPTQRNTRSTRSQSIDLDANRYRQESVESTGSNNKQKKSQSYSQNRRRKRALSVVEEDREISSEEEEEEDDQGVEEDDEDPDATKVAEPSGIELQAIDLQENDLEERVLETIDSNSAVEALPDLYDTARRIINKSANKKIRPKDMERHSKVLNSLCEAFEVMKEPYGTEQFIEVDIVLRKLFGSKAPANREVPLSAILNSANLATLACVVKDQRETGQNLDKSGRQKLKAPMILNILFITVSRSLEAEELGFDPDRALATPRSALAEVEDLVEARGGIENIVESFQDLAQDIESDPEPEIEVSYSPPPKSATEREDNSATKKAAPKQPPHKDPRALKKLAELKDRIGSQQFDNREGSPRSNPSGNAMFVFVGPSLSPAEVQQQDAEITEAVKAFKTSQNKENQRPGQRQGSQGRPSTKNTARRGIYKHHPNAVKETWNENSQGFPDPPLSRIDKRKILPREVQTDDEEPSQPKSNKRKNPPSPEIEVDDEDFSSDQGFQRDKRNMSPQRTATPSRPLKRARAHRAEIPRSQSSRDEDRSREGSAQFISPNDDDGEVPRQSASEHQRQRRRECSPSQERRGRSKSQQHPPRSRTQQVRRISQPPPSVHSVEMSDDDSRPPVLFSQIQGAARVNVRTQANRIGTKSYQTREVWSDADTKRLIRYIEKHGADWSIIEKNYREEFDRDNITQVNLKDRARNVKAFMLLAGEFLPKRFNEVKLNAALVARVQIAWPEYDPRTDTGLTDSFYHEPPTMSQRLFSALKKGSPTRQFLKDFSYWSFVIASWVPAVIFFKEHVAEFHTIKGASMYPFLNTGYNESLTRDLCLVDKRSPTKGLERGMLVSFRSPYHPETLVVKRIIALEGDRVYTHAPYPYPIADIPAGHVWVEGDNADARKTLDSNHYGPIAVNLITGRLTHVLWPWGSRGAINWEMWKGRTRVVRGWNNGG</sequence>
<gene>
    <name evidence="14" type="ORF">DID88_000039</name>
</gene>
<dbReference type="AlphaFoldDB" id="A0A395IPH0"/>
<evidence type="ECO:0000313" key="14">
    <source>
        <dbReference type="EMBL" id="RAL60259.1"/>
    </source>
</evidence>
<evidence type="ECO:0000256" key="9">
    <source>
        <dbReference type="ARBA" id="ARBA00023128"/>
    </source>
</evidence>
<reference evidence="14 15" key="1">
    <citation type="submission" date="2018-06" db="EMBL/GenBank/DDBJ databases">
        <title>Genome Sequence of the Brown Rot Fungal Pathogen Monilinia fructigena.</title>
        <authorList>
            <person name="Landi L."/>
            <person name="De Miccolis Angelini R.M."/>
            <person name="Pollastro S."/>
            <person name="Abate D."/>
            <person name="Faretra F."/>
            <person name="Romanazzi G."/>
        </authorList>
    </citation>
    <scope>NUCLEOTIDE SEQUENCE [LARGE SCALE GENOMIC DNA]</scope>
    <source>
        <strain evidence="14 15">Mfrg269</strain>
    </source>
</reference>
<comment type="caution">
    <text evidence="14">The sequence shown here is derived from an EMBL/GenBank/DDBJ whole genome shotgun (WGS) entry which is preliminary data.</text>
</comment>
<evidence type="ECO:0000256" key="8">
    <source>
        <dbReference type="ARBA" id="ARBA00022989"/>
    </source>
</evidence>
<dbReference type="InterPro" id="IPR037730">
    <property type="entry name" value="IMP2"/>
</dbReference>
<evidence type="ECO:0000259" key="13">
    <source>
        <dbReference type="Pfam" id="PF10502"/>
    </source>
</evidence>
<dbReference type="Gene3D" id="2.10.109.10">
    <property type="entry name" value="Umud Fragment, subunit A"/>
    <property type="match status" value="1"/>
</dbReference>
<dbReference type="PANTHER" id="PTHR46041">
    <property type="entry name" value="MITOCHONDRIAL INNER MEMBRANE PROTEASE SUBUNIT 2"/>
    <property type="match status" value="1"/>
</dbReference>
<feature type="active site" evidence="11">
    <location>
        <position position="874"/>
    </location>
</feature>
<feature type="region of interest" description="Disordered" evidence="12">
    <location>
        <begin position="315"/>
        <end position="641"/>
    </location>
</feature>
<evidence type="ECO:0000256" key="12">
    <source>
        <dbReference type="SAM" id="MobiDB-lite"/>
    </source>
</evidence>
<keyword evidence="6" id="KW-0999">Mitochondrion inner membrane</keyword>
<evidence type="ECO:0000256" key="6">
    <source>
        <dbReference type="ARBA" id="ARBA00022792"/>
    </source>
</evidence>
<comment type="similarity">
    <text evidence="2">Belongs to the peptidase S26 family. IMP2 subfamily.</text>
</comment>
<comment type="subcellular location">
    <subcellularLocation>
        <location evidence="1">Mitochondrion inner membrane</location>
        <topology evidence="1">Single-pass membrane protein</topology>
    </subcellularLocation>
</comment>
<feature type="compositionally biased region" description="Basic and acidic residues" evidence="12">
    <location>
        <begin position="350"/>
        <end position="378"/>
    </location>
</feature>
<dbReference type="SUPFAM" id="SSF51306">
    <property type="entry name" value="LexA/Signal peptidase"/>
    <property type="match status" value="1"/>
</dbReference>
<evidence type="ECO:0000256" key="4">
    <source>
        <dbReference type="ARBA" id="ARBA00022670"/>
    </source>
</evidence>
<feature type="compositionally biased region" description="Acidic residues" evidence="12">
    <location>
        <begin position="76"/>
        <end position="102"/>
    </location>
</feature>